<protein>
    <submittedName>
        <fullName evidence="2">YhcN/YlaJ family sporulation lipoprotein</fullName>
    </submittedName>
</protein>
<dbReference type="KEGG" id="tfr:BR63_00410"/>
<accession>A0A7G6DYL9</accession>
<keyword evidence="3" id="KW-1185">Reference proteome</keyword>
<name>A0A7G6DYL9_THEFR</name>
<gene>
    <name evidence="2" type="ORF">BR63_00410</name>
</gene>
<dbReference type="InterPro" id="IPR014247">
    <property type="entry name" value="Spore_lipoprot_YhcN/YlaJ"/>
</dbReference>
<dbReference type="GO" id="GO:0030435">
    <property type="term" value="P:sporulation resulting in formation of a cellular spore"/>
    <property type="evidence" value="ECO:0007669"/>
    <property type="project" value="InterPro"/>
</dbReference>
<evidence type="ECO:0000313" key="3">
    <source>
        <dbReference type="Proteomes" id="UP000515847"/>
    </source>
</evidence>
<proteinExistence type="predicted"/>
<dbReference type="NCBIfam" id="TIGR02898">
    <property type="entry name" value="spore_YhcN_YlaJ"/>
    <property type="match status" value="1"/>
</dbReference>
<evidence type="ECO:0000256" key="1">
    <source>
        <dbReference type="SAM" id="MobiDB-lite"/>
    </source>
</evidence>
<dbReference type="Pfam" id="PF09580">
    <property type="entry name" value="Spore_YhcN_YlaJ"/>
    <property type="match status" value="1"/>
</dbReference>
<feature type="region of interest" description="Disordered" evidence="1">
    <location>
        <begin position="58"/>
        <end position="87"/>
    </location>
</feature>
<evidence type="ECO:0000313" key="2">
    <source>
        <dbReference type="EMBL" id="QNB44923.1"/>
    </source>
</evidence>
<dbReference type="Proteomes" id="UP000515847">
    <property type="component" value="Chromosome"/>
</dbReference>
<keyword evidence="2" id="KW-0449">Lipoprotein</keyword>
<feature type="compositionally biased region" description="Pro residues" evidence="1">
    <location>
        <begin position="60"/>
        <end position="79"/>
    </location>
</feature>
<dbReference type="InterPro" id="IPR019076">
    <property type="entry name" value="Spore_lipoprot_YhcN/YlaJ-like"/>
</dbReference>
<sequence>MVFLRSYIICCSLRKLKKTSNKIIRSDDMQLINRKWAVLFLVFTLLFTIITASACAPQRRPAPTPPAPAPAPAPAPQTPPQRADENAKADMLAKKIADMQNINSATVVISGNQAWVGVDLHANVKGQLSNQMKNDITNVVKNEVPNIQTVYVTADADTVTRLRDIARDIAAGRPVSGFINELTEIGRRITPSAK</sequence>
<reference evidence="2 3" key="1">
    <citation type="journal article" date="2019" name="Front. Microbiol.">
        <title>Thermoanaerosceptrum fracticalcis gen. nov. sp. nov., a Novel Fumarate-Fermenting Microorganism From a Deep Fractured Carbonate Aquifer of the US Great Basin.</title>
        <authorList>
            <person name="Hamilton-Brehm S.D."/>
            <person name="Stewart L.E."/>
            <person name="Zavarin M."/>
            <person name="Caldwell M."/>
            <person name="Lawson P.A."/>
            <person name="Onstott T.C."/>
            <person name="Grzymski J."/>
            <person name="Neveux I."/>
            <person name="Lollar B.S."/>
            <person name="Russell C.E."/>
            <person name="Moser D.P."/>
        </authorList>
    </citation>
    <scope>NUCLEOTIDE SEQUENCE [LARGE SCALE GENOMIC DNA]</scope>
    <source>
        <strain evidence="2 3">DRI-13</strain>
    </source>
</reference>
<organism evidence="2 3">
    <name type="scientific">Thermanaerosceptrum fracticalcis</name>
    <dbReference type="NCBI Taxonomy" id="1712410"/>
    <lineage>
        <taxon>Bacteria</taxon>
        <taxon>Bacillati</taxon>
        <taxon>Bacillota</taxon>
        <taxon>Clostridia</taxon>
        <taxon>Eubacteriales</taxon>
        <taxon>Peptococcaceae</taxon>
        <taxon>Thermanaerosceptrum</taxon>
    </lineage>
</organism>
<dbReference type="AlphaFoldDB" id="A0A7G6DYL9"/>
<dbReference type="EMBL" id="CP045798">
    <property type="protein sequence ID" value="QNB44923.1"/>
    <property type="molecule type" value="Genomic_DNA"/>
</dbReference>